<dbReference type="Proteomes" id="UP000326354">
    <property type="component" value="Chromosome"/>
</dbReference>
<protein>
    <submittedName>
        <fullName evidence="3">Uncharacterized protein</fullName>
    </submittedName>
</protein>
<evidence type="ECO:0000256" key="1">
    <source>
        <dbReference type="SAM" id="Coils"/>
    </source>
</evidence>
<reference evidence="3 4" key="1">
    <citation type="submission" date="2019-08" db="EMBL/GenBank/DDBJ databases">
        <title>Complete genome sequence of Candidatus Uab amorphum.</title>
        <authorList>
            <person name="Shiratori T."/>
            <person name="Suzuki S."/>
            <person name="Kakizawa Y."/>
            <person name="Ishida K."/>
        </authorList>
    </citation>
    <scope>NUCLEOTIDE SEQUENCE [LARGE SCALE GENOMIC DNA]</scope>
    <source>
        <strain evidence="3 4">SRT547</strain>
    </source>
</reference>
<dbReference type="RefSeq" id="WP_151971665.1">
    <property type="nucleotide sequence ID" value="NZ_AP019860.1"/>
</dbReference>
<proteinExistence type="predicted"/>
<organism evidence="3 4">
    <name type="scientific">Uabimicrobium amorphum</name>
    <dbReference type="NCBI Taxonomy" id="2596890"/>
    <lineage>
        <taxon>Bacteria</taxon>
        <taxon>Pseudomonadati</taxon>
        <taxon>Planctomycetota</taxon>
        <taxon>Candidatus Uabimicrobiia</taxon>
        <taxon>Candidatus Uabimicrobiales</taxon>
        <taxon>Candidatus Uabimicrobiaceae</taxon>
        <taxon>Candidatus Uabimicrobium</taxon>
    </lineage>
</organism>
<name>A0A5S9IT42_UABAM</name>
<evidence type="ECO:0000313" key="4">
    <source>
        <dbReference type="Proteomes" id="UP000326354"/>
    </source>
</evidence>
<keyword evidence="1" id="KW-0175">Coiled coil</keyword>
<accession>A0A5S9IT42</accession>
<dbReference type="KEGG" id="uam:UABAM_06070"/>
<evidence type="ECO:0000313" key="3">
    <source>
        <dbReference type="EMBL" id="BBM87658.1"/>
    </source>
</evidence>
<feature type="compositionally biased region" description="Basic and acidic residues" evidence="2">
    <location>
        <begin position="144"/>
        <end position="154"/>
    </location>
</feature>
<sequence>MSDCVKCMQTLETYLENFPHSCYPILQYMNHLVSIAQTLGDSPAKSFLLKEAEFYEEEIELSVKRFIAKRLYAFSKKQRLNCVQERLQCFPDVAFQPSVEILLKVLSFDNLSRNDFIMRNPPKPEVQENQAENSVRDNTVVVTQKKDKPTTEKHATKKRSRRLQKTKQEKIDYLTPSTNTRRSIAEIQKEKSLQIENDWKVLKKWQVNPINCKAFAKALRKELPEKPYPHLLKFIEGFMRHLKDKEEKYALMRVKHALLTHQKLVEKPRNLMVVINYGNSGIDLLKQAANITTDKKINAVFYEYFLTILKDLLTRHKTQFRRAIESCYDRHDLYELMAQYPLKNKTYIEEFDLHIIDSIKQICHGVDKGKDFETIANKFLGNTEANIKKALYVSLFESPVTNKIWDAMRKAQSTYQFFQCLKQLKEIPETEKMASTIFQLVVTFLRGGKKISFRDLEISLNFTPNNLRNHAIRIISRKLQNDVDYKMETFLSQNISMERKWKKLLQLLQNSQFEGAKIKVFGYSPDDLLAILRKIESSEGDIRKVVEHEFHGEDVSLELKELIIEKHSQQHKKKEKNLQNFYEELMTLTSEKVLSLRRPLIDLLRVYGSVNLTSDGSTLTGYELSNTISMFYRDAARTKIVLPNNLHYQIAVLIEDSINEERARQLSKVFADN</sequence>
<dbReference type="AlphaFoldDB" id="A0A5S9IT42"/>
<feature type="compositionally biased region" description="Basic residues" evidence="2">
    <location>
        <begin position="155"/>
        <end position="165"/>
    </location>
</feature>
<keyword evidence="4" id="KW-1185">Reference proteome</keyword>
<evidence type="ECO:0000256" key="2">
    <source>
        <dbReference type="SAM" id="MobiDB-lite"/>
    </source>
</evidence>
<dbReference type="EMBL" id="AP019860">
    <property type="protein sequence ID" value="BBM87658.1"/>
    <property type="molecule type" value="Genomic_DNA"/>
</dbReference>
<feature type="region of interest" description="Disordered" evidence="2">
    <location>
        <begin position="143"/>
        <end position="170"/>
    </location>
</feature>
<gene>
    <name evidence="3" type="ORF">UABAM_06070</name>
</gene>
<feature type="coiled-coil region" evidence="1">
    <location>
        <begin position="564"/>
        <end position="591"/>
    </location>
</feature>